<feature type="coiled-coil region" evidence="1">
    <location>
        <begin position="25"/>
        <end position="52"/>
    </location>
</feature>
<name>A0ABS1UUW4_9ACTN</name>
<dbReference type="EMBL" id="JAETXL010000015">
    <property type="protein sequence ID" value="MBL6280159.1"/>
    <property type="molecule type" value="Genomic_DNA"/>
</dbReference>
<sequence length="108" mass="11310">MEKRINELLAEFGVEAEGAERGGLVFQLTVRLVEAERELERHAAELTGATASAVATATAGDLRTSVRGDLLAAVSDKAAAVDAALMKVAERRTALAFVAESVKANRAS</sequence>
<reference evidence="2 3" key="1">
    <citation type="submission" date="2021-01" db="EMBL/GenBank/DDBJ databases">
        <title>Genome sequencing of Micromonospora fiedleri MG-37.</title>
        <authorList>
            <person name="Moreland P.E.J."/>
            <person name="Stach J.E.M."/>
        </authorList>
    </citation>
    <scope>NUCLEOTIDE SEQUENCE [LARGE SCALE GENOMIC DNA]</scope>
    <source>
        <strain evidence="2 3">MG-37</strain>
    </source>
</reference>
<proteinExistence type="predicted"/>
<accession>A0ABS1UUW4</accession>
<dbReference type="RefSeq" id="WP_203224388.1">
    <property type="nucleotide sequence ID" value="NZ_JAETXL010000015.1"/>
</dbReference>
<comment type="caution">
    <text evidence="2">The sequence shown here is derived from an EMBL/GenBank/DDBJ whole genome shotgun (WGS) entry which is preliminary data.</text>
</comment>
<organism evidence="2 3">
    <name type="scientific">Micromonospora fiedleri</name>
    <dbReference type="NCBI Taxonomy" id="1157498"/>
    <lineage>
        <taxon>Bacteria</taxon>
        <taxon>Bacillati</taxon>
        <taxon>Actinomycetota</taxon>
        <taxon>Actinomycetes</taxon>
        <taxon>Micromonosporales</taxon>
        <taxon>Micromonosporaceae</taxon>
        <taxon>Micromonospora</taxon>
    </lineage>
</organism>
<evidence type="ECO:0000313" key="2">
    <source>
        <dbReference type="EMBL" id="MBL6280159.1"/>
    </source>
</evidence>
<evidence type="ECO:0000313" key="3">
    <source>
        <dbReference type="Proteomes" id="UP000661193"/>
    </source>
</evidence>
<evidence type="ECO:0008006" key="4">
    <source>
        <dbReference type="Google" id="ProtNLM"/>
    </source>
</evidence>
<keyword evidence="3" id="KW-1185">Reference proteome</keyword>
<evidence type="ECO:0000256" key="1">
    <source>
        <dbReference type="SAM" id="Coils"/>
    </source>
</evidence>
<protein>
    <recommendedName>
        <fullName evidence="4">YbaB/EbfC DNA-binding family protein</fullName>
    </recommendedName>
</protein>
<gene>
    <name evidence="2" type="ORF">JMF97_28755</name>
</gene>
<dbReference type="Proteomes" id="UP000661193">
    <property type="component" value="Unassembled WGS sequence"/>
</dbReference>
<keyword evidence="1" id="KW-0175">Coiled coil</keyword>